<evidence type="ECO:0008006" key="2">
    <source>
        <dbReference type="Google" id="ProtNLM"/>
    </source>
</evidence>
<evidence type="ECO:0000313" key="1">
    <source>
        <dbReference type="EMBL" id="HHQ16139.1"/>
    </source>
</evidence>
<accession>A0A7V5XGR2</accession>
<dbReference type="EMBL" id="DRWR01000086">
    <property type="protein sequence ID" value="HHQ16139.1"/>
    <property type="molecule type" value="Genomic_DNA"/>
</dbReference>
<dbReference type="AlphaFoldDB" id="A0A7V5XGR2"/>
<proteinExistence type="predicted"/>
<dbReference type="InterPro" id="IPR036188">
    <property type="entry name" value="FAD/NAD-bd_sf"/>
</dbReference>
<name>A0A7V5XGR2_9BACT</name>
<sequence>MYNLRLLFYPSNLKLSPYIILALIPALKLLRFFYQELPEDFLDFLQAQNFIITQVPLEQASALNFLLAIGYNFTGVGEVNGGIGALLEDLSQSFQFQLNTKINAIERKEKGYLLKGEGCEFFTERLLLAIPILEQIHILKERSLQTYFRNYHHKISPFSAFVIYGKIRKEVVKTIEVKHHLFIFKNMAPRKTSGYFHLSLLSQPGDYDTFTISTHTPLKMWLNLSPEKAKLLKSYLEEKILSIIIKRLGIEKQGISEVFSATPFTFKRYTGRLSLGGLYCSLENPFWKMLPNLPPFSGLYFTGEHAFAGQGFLGIALGCLNLYQALKKL</sequence>
<organism evidence="1">
    <name type="scientific">Thermodesulfobacterium geofontis</name>
    <dbReference type="NCBI Taxonomy" id="1295609"/>
    <lineage>
        <taxon>Bacteria</taxon>
        <taxon>Pseudomonadati</taxon>
        <taxon>Thermodesulfobacteriota</taxon>
        <taxon>Thermodesulfobacteria</taxon>
        <taxon>Thermodesulfobacteriales</taxon>
        <taxon>Thermodesulfobacteriaceae</taxon>
        <taxon>Thermodesulfobacterium</taxon>
    </lineage>
</organism>
<dbReference type="SUPFAM" id="SSF51905">
    <property type="entry name" value="FAD/NAD(P)-binding domain"/>
    <property type="match status" value="1"/>
</dbReference>
<comment type="caution">
    <text evidence="1">The sequence shown here is derived from an EMBL/GenBank/DDBJ whole genome shotgun (WGS) entry which is preliminary data.</text>
</comment>
<reference evidence="1" key="1">
    <citation type="journal article" date="2020" name="mSystems">
        <title>Genome- and Community-Level Interaction Insights into Carbon Utilization and Element Cycling Functions of Hydrothermarchaeota in Hydrothermal Sediment.</title>
        <authorList>
            <person name="Zhou Z."/>
            <person name="Liu Y."/>
            <person name="Xu W."/>
            <person name="Pan J."/>
            <person name="Luo Z.H."/>
            <person name="Li M."/>
        </authorList>
    </citation>
    <scope>NUCLEOTIDE SEQUENCE [LARGE SCALE GENOMIC DNA]</scope>
    <source>
        <strain evidence="1">SpSt-106</strain>
    </source>
</reference>
<gene>
    <name evidence="1" type="ORF">ENM15_04925</name>
</gene>
<protein>
    <recommendedName>
        <fullName evidence="2">Amine oxidase domain-containing protein</fullName>
    </recommendedName>
</protein>